<feature type="chain" id="PRO_5028962088" description="Inosine/uridine-preferring nucleoside hydrolase domain-containing protein" evidence="2">
    <location>
        <begin position="24"/>
        <end position="273"/>
    </location>
</feature>
<comment type="similarity">
    <text evidence="1">Belongs to the IUNH family.</text>
</comment>
<comment type="caution">
    <text evidence="4">The sequence shown here is derived from an EMBL/GenBank/DDBJ whole genome shotgun (WGS) entry which is preliminary data.</text>
</comment>
<proteinExistence type="inferred from homology"/>
<dbReference type="Pfam" id="PF01156">
    <property type="entry name" value="IU_nuc_hydro"/>
    <property type="match status" value="1"/>
</dbReference>
<evidence type="ECO:0000259" key="3">
    <source>
        <dbReference type="Pfam" id="PF01156"/>
    </source>
</evidence>
<dbReference type="PANTHER" id="PTHR43264">
    <property type="match status" value="1"/>
</dbReference>
<dbReference type="AlphaFoldDB" id="A0A7C8MN05"/>
<accession>A0A7C8MN05</accession>
<evidence type="ECO:0000313" key="5">
    <source>
        <dbReference type="Proteomes" id="UP000481858"/>
    </source>
</evidence>
<dbReference type="SUPFAM" id="SSF53590">
    <property type="entry name" value="Nucleoside hydrolase"/>
    <property type="match status" value="1"/>
</dbReference>
<name>A0A7C8MN05_9PEZI</name>
<evidence type="ECO:0000313" key="4">
    <source>
        <dbReference type="EMBL" id="KAF2966990.1"/>
    </source>
</evidence>
<feature type="signal peptide" evidence="2">
    <location>
        <begin position="1"/>
        <end position="23"/>
    </location>
</feature>
<dbReference type="Gene3D" id="3.90.245.10">
    <property type="entry name" value="Ribonucleoside hydrolase-like"/>
    <property type="match status" value="1"/>
</dbReference>
<evidence type="ECO:0000256" key="2">
    <source>
        <dbReference type="SAM" id="SignalP"/>
    </source>
</evidence>
<keyword evidence="2" id="KW-0732">Signal</keyword>
<dbReference type="InParanoid" id="A0A7C8MN05"/>
<reference evidence="4 5" key="1">
    <citation type="submission" date="2019-12" db="EMBL/GenBank/DDBJ databases">
        <title>Draft genome sequence of the ascomycete Xylaria multiplex DSM 110363.</title>
        <authorList>
            <person name="Buettner E."/>
            <person name="Kellner H."/>
        </authorList>
    </citation>
    <scope>NUCLEOTIDE SEQUENCE [LARGE SCALE GENOMIC DNA]</scope>
    <source>
        <strain evidence="4 5">DSM 110363</strain>
    </source>
</reference>
<dbReference type="PANTHER" id="PTHR43264:SF1">
    <property type="entry name" value="INOSINE_URIDINE-PREFERRING NUCLEOSIDE HYDROLASE DOMAIN-CONTAINING PROTEIN"/>
    <property type="match status" value="1"/>
</dbReference>
<evidence type="ECO:0000256" key="1">
    <source>
        <dbReference type="ARBA" id="ARBA00009176"/>
    </source>
</evidence>
<feature type="domain" description="Inosine/uridine-preferring nucleoside hydrolase" evidence="3">
    <location>
        <begin position="29"/>
        <end position="219"/>
    </location>
</feature>
<dbReference type="EMBL" id="WUBL01000076">
    <property type="protein sequence ID" value="KAF2966990.1"/>
    <property type="molecule type" value="Genomic_DNA"/>
</dbReference>
<dbReference type="OrthoDB" id="187522at2759"/>
<dbReference type="InterPro" id="IPR001910">
    <property type="entry name" value="Inosine/uridine_hydrolase_dom"/>
</dbReference>
<protein>
    <recommendedName>
        <fullName evidence="3">Inosine/uridine-preferring nucleoside hydrolase domain-containing protein</fullName>
    </recommendedName>
</protein>
<sequence length="273" mass="29390">MWGLATTHIFWAMIAVAVSCARSLQIKNLVIDTDLYSDADDAGALLLAATSSRANILAVNVNVPSWYSAVAASAILAHYGHSFAQVPLGLRRPFTNEAYFDSWRYELGEYASKVAYHYANPDKGSLPWEGAADAWDAVALYRRVLAGAEDASVTIASIGFLENLSGLLNSTADDISPLNGQDLIASKVAELVVMGGEYPSGREWNFWGDNPFTTAHVVNNWKGKVVFSGYEMGKTVFSGGELMSHGPPNDPAISSSTLTSTDTIISIQTDRTK</sequence>
<organism evidence="4 5">
    <name type="scientific">Xylaria multiplex</name>
    <dbReference type="NCBI Taxonomy" id="323545"/>
    <lineage>
        <taxon>Eukaryota</taxon>
        <taxon>Fungi</taxon>
        <taxon>Dikarya</taxon>
        <taxon>Ascomycota</taxon>
        <taxon>Pezizomycotina</taxon>
        <taxon>Sordariomycetes</taxon>
        <taxon>Xylariomycetidae</taxon>
        <taxon>Xylariales</taxon>
        <taxon>Xylariaceae</taxon>
        <taxon>Xylaria</taxon>
    </lineage>
</organism>
<gene>
    <name evidence="4" type="ORF">GQX73_g6564</name>
</gene>
<dbReference type="InterPro" id="IPR036452">
    <property type="entry name" value="Ribo_hydro-like"/>
</dbReference>
<keyword evidence="5" id="KW-1185">Reference proteome</keyword>
<dbReference type="GO" id="GO:0016799">
    <property type="term" value="F:hydrolase activity, hydrolyzing N-glycosyl compounds"/>
    <property type="evidence" value="ECO:0007669"/>
    <property type="project" value="InterPro"/>
</dbReference>
<dbReference type="Proteomes" id="UP000481858">
    <property type="component" value="Unassembled WGS sequence"/>
</dbReference>